<dbReference type="InterPro" id="IPR051178">
    <property type="entry name" value="TfdA_dioxygenase"/>
</dbReference>
<dbReference type="PANTHER" id="PTHR43779">
    <property type="entry name" value="DIOXYGENASE RV0097-RELATED"/>
    <property type="match status" value="1"/>
</dbReference>
<evidence type="ECO:0000256" key="5">
    <source>
        <dbReference type="ARBA" id="ARBA00023004"/>
    </source>
</evidence>
<reference evidence="7" key="1">
    <citation type="submission" date="2015-10" db="EMBL/GenBank/DDBJ databases">
        <authorList>
            <person name="Gilbert D.G."/>
        </authorList>
    </citation>
    <scope>NUCLEOTIDE SEQUENCE</scope>
</reference>
<evidence type="ECO:0000313" key="7">
    <source>
        <dbReference type="EMBL" id="CUS50062.1"/>
    </source>
</evidence>
<keyword evidence="2" id="KW-0479">Metal-binding</keyword>
<dbReference type="Pfam" id="PF02668">
    <property type="entry name" value="TauD"/>
    <property type="match status" value="1"/>
</dbReference>
<accession>A0A160TQI8</accession>
<dbReference type="EC" id="1.14.11.17" evidence="7"/>
<keyword evidence="4 7" id="KW-0560">Oxidoreductase</keyword>
<feature type="domain" description="TauD/TfdA-like" evidence="6">
    <location>
        <begin position="5"/>
        <end position="279"/>
    </location>
</feature>
<gene>
    <name evidence="7" type="ORF">MGWOODY_XGa980</name>
</gene>
<name>A0A160TQI8_9ZZZZ</name>
<dbReference type="InterPro" id="IPR042098">
    <property type="entry name" value="TauD-like_sf"/>
</dbReference>
<dbReference type="Gene3D" id="3.60.130.10">
    <property type="entry name" value="Clavaminate synthase-like"/>
    <property type="match status" value="1"/>
</dbReference>
<evidence type="ECO:0000259" key="6">
    <source>
        <dbReference type="Pfam" id="PF02668"/>
    </source>
</evidence>
<sequence length="288" mass="32908">MPLEITPLKAPLGACVRGTRLKGDINPNHFQIIQQALLDHHLLLFPNQDITEVEQVGFSGLFGKLEIHPSKEHRSSVQQEIYRVSNVNEDGQIFSVDSYKAKYLTGTRIWHTDSSFRAIPSLGSLLRAAEVPPEGGETYFCNLHAAYEALPRHLKALVDTHYAVHSYDYIQTLVFGEKAHSFEQHEELEQEHPMTRSHPVTGRTSLYVSPHTISEIVGLSAEKSRPILEEIYEFATQNRFVYEHRWTQNDVIMWDNRCTMHSVGSYDSARYRRVMLRATVSGDAPVHR</sequence>
<protein>
    <submittedName>
        <fullName evidence="7">Alpha-ketoglutarate-dependent taurine dioxygenase</fullName>
        <ecNumber evidence="7">1.14.11.17</ecNumber>
    </submittedName>
</protein>
<dbReference type="PANTHER" id="PTHR43779:SF3">
    <property type="entry name" value="(3R)-3-[(CARBOXYMETHYL)AMINO]FATTY ACID OXYGENASE_DECARBOXYLASE"/>
    <property type="match status" value="1"/>
</dbReference>
<dbReference type="GO" id="GO:0000908">
    <property type="term" value="F:taurine dioxygenase activity"/>
    <property type="evidence" value="ECO:0007669"/>
    <property type="project" value="UniProtKB-EC"/>
</dbReference>
<evidence type="ECO:0000256" key="4">
    <source>
        <dbReference type="ARBA" id="ARBA00023002"/>
    </source>
</evidence>
<evidence type="ECO:0000256" key="1">
    <source>
        <dbReference type="ARBA" id="ARBA00005896"/>
    </source>
</evidence>
<dbReference type="InterPro" id="IPR003819">
    <property type="entry name" value="TauD/TfdA-like"/>
</dbReference>
<dbReference type="GO" id="GO:0046872">
    <property type="term" value="F:metal ion binding"/>
    <property type="evidence" value="ECO:0007669"/>
    <property type="project" value="UniProtKB-KW"/>
</dbReference>
<keyword evidence="3 7" id="KW-0223">Dioxygenase</keyword>
<evidence type="ECO:0000256" key="2">
    <source>
        <dbReference type="ARBA" id="ARBA00022723"/>
    </source>
</evidence>
<evidence type="ECO:0000256" key="3">
    <source>
        <dbReference type="ARBA" id="ARBA00022964"/>
    </source>
</evidence>
<keyword evidence="5" id="KW-0408">Iron</keyword>
<dbReference type="AlphaFoldDB" id="A0A160TQI8"/>
<dbReference type="SUPFAM" id="SSF51197">
    <property type="entry name" value="Clavaminate synthase-like"/>
    <property type="match status" value="1"/>
</dbReference>
<comment type="similarity">
    <text evidence="1">Belongs to the TfdA dioxygenase family.</text>
</comment>
<proteinExistence type="inferred from homology"/>
<dbReference type="EMBL" id="CZRL01000010">
    <property type="protein sequence ID" value="CUS50062.1"/>
    <property type="molecule type" value="Genomic_DNA"/>
</dbReference>
<organism evidence="7">
    <name type="scientific">hydrothermal vent metagenome</name>
    <dbReference type="NCBI Taxonomy" id="652676"/>
    <lineage>
        <taxon>unclassified sequences</taxon>
        <taxon>metagenomes</taxon>
        <taxon>ecological metagenomes</taxon>
    </lineage>
</organism>